<dbReference type="Pfam" id="PF12957">
    <property type="entry name" value="DUF3846"/>
    <property type="match status" value="1"/>
</dbReference>
<dbReference type="EMBL" id="BK015080">
    <property type="protein sequence ID" value="DAD90265.1"/>
    <property type="molecule type" value="Genomic_DNA"/>
</dbReference>
<name>A0A8S5N6E1_9CAUD</name>
<accession>A0A8S5N6E1</accession>
<reference evidence="2" key="1">
    <citation type="journal article" date="2021" name="Proc. Natl. Acad. Sci. U.S.A.">
        <title>A Catalog of Tens of Thousands of Viruses from Human Metagenomes Reveals Hidden Associations with Chronic Diseases.</title>
        <authorList>
            <person name="Tisza M.J."/>
            <person name="Buck C.B."/>
        </authorList>
    </citation>
    <scope>NUCLEOTIDE SEQUENCE</scope>
    <source>
        <strain evidence="2">Ct8ME27</strain>
    </source>
</reference>
<dbReference type="InterPro" id="IPR024559">
    <property type="entry name" value="DUF3846"/>
</dbReference>
<protein>
    <recommendedName>
        <fullName evidence="1">DUF3846 domain-containing protein</fullName>
    </recommendedName>
</protein>
<proteinExistence type="predicted"/>
<sequence length="125" mass="14263">MMKIKGILIDVEKLTVTEVEFENNLSSYYRFLKCDCVTRALYDEHHDVIVDDEGLLKTPIVGLFETPDGGEYAGNGLIVGFNDDGKWISHKLNFETVKNSIQFIQYIRLNGILLKIVLQPSNVKR</sequence>
<evidence type="ECO:0000259" key="1">
    <source>
        <dbReference type="Pfam" id="PF12957"/>
    </source>
</evidence>
<evidence type="ECO:0000313" key="2">
    <source>
        <dbReference type="EMBL" id="DAD90265.1"/>
    </source>
</evidence>
<feature type="domain" description="DUF3846" evidence="1">
    <location>
        <begin position="4"/>
        <end position="89"/>
    </location>
</feature>
<organism evidence="2">
    <name type="scientific">Myoviridae sp. ct8ME27</name>
    <dbReference type="NCBI Taxonomy" id="2826622"/>
    <lineage>
        <taxon>Viruses</taxon>
        <taxon>Duplodnaviria</taxon>
        <taxon>Heunggongvirae</taxon>
        <taxon>Uroviricota</taxon>
        <taxon>Caudoviricetes</taxon>
    </lineage>
</organism>